<evidence type="ECO:0000256" key="3">
    <source>
        <dbReference type="ARBA" id="ARBA00022827"/>
    </source>
</evidence>
<keyword evidence="4" id="KW-0560">Oxidoreductase</keyword>
<accession>A0A384K3K0</accession>
<comment type="cofactor">
    <cofactor evidence="1">
        <name>FAD</name>
        <dbReference type="ChEBI" id="CHEBI:57692"/>
    </cofactor>
</comment>
<reference evidence="6 7" key="2">
    <citation type="journal article" date="2012" name="Eukaryot. Cell">
        <title>Genome update of Botrytis cinerea strains B05.10 and T4.</title>
        <authorList>
            <person name="Staats M."/>
            <person name="van Kan J.A."/>
        </authorList>
    </citation>
    <scope>NUCLEOTIDE SEQUENCE [LARGE SCALE GENOMIC DNA]</scope>
    <source>
        <strain evidence="6 7">B05.10</strain>
    </source>
</reference>
<protein>
    <recommendedName>
        <fullName evidence="5">FAD-binding domain-containing protein</fullName>
    </recommendedName>
</protein>
<keyword evidence="3" id="KW-0274">FAD</keyword>
<dbReference type="PANTHER" id="PTHR43004:SF19">
    <property type="entry name" value="BINDING MONOOXYGENASE, PUTATIVE (JCVI)-RELATED"/>
    <property type="match status" value="1"/>
</dbReference>
<keyword evidence="7" id="KW-1185">Reference proteome</keyword>
<dbReference type="Pfam" id="PF01494">
    <property type="entry name" value="FAD_binding_3"/>
    <property type="match status" value="1"/>
</dbReference>
<reference evidence="6 7" key="1">
    <citation type="journal article" date="2011" name="PLoS Genet.">
        <title>Genomic analysis of the necrotrophic fungal pathogens Sclerotinia sclerotiorum and Botrytis cinerea.</title>
        <authorList>
            <person name="Amselem J."/>
            <person name="Cuomo C.A."/>
            <person name="van Kan J.A."/>
            <person name="Viaud M."/>
            <person name="Benito E.P."/>
            <person name="Couloux A."/>
            <person name="Coutinho P.M."/>
            <person name="de Vries R.P."/>
            <person name="Dyer P.S."/>
            <person name="Fillinger S."/>
            <person name="Fournier E."/>
            <person name="Gout L."/>
            <person name="Hahn M."/>
            <person name="Kohn L."/>
            <person name="Lapalu N."/>
            <person name="Plummer K.M."/>
            <person name="Pradier J.M."/>
            <person name="Quevillon E."/>
            <person name="Sharon A."/>
            <person name="Simon A."/>
            <person name="ten Have A."/>
            <person name="Tudzynski B."/>
            <person name="Tudzynski P."/>
            <person name="Wincker P."/>
            <person name="Andrew M."/>
            <person name="Anthouard V."/>
            <person name="Beever R.E."/>
            <person name="Beffa R."/>
            <person name="Benoit I."/>
            <person name="Bouzid O."/>
            <person name="Brault B."/>
            <person name="Chen Z."/>
            <person name="Choquer M."/>
            <person name="Collemare J."/>
            <person name="Cotton P."/>
            <person name="Danchin E.G."/>
            <person name="Da Silva C."/>
            <person name="Gautier A."/>
            <person name="Giraud C."/>
            <person name="Giraud T."/>
            <person name="Gonzalez C."/>
            <person name="Grossetete S."/>
            <person name="Guldener U."/>
            <person name="Henrissat B."/>
            <person name="Howlett B.J."/>
            <person name="Kodira C."/>
            <person name="Kretschmer M."/>
            <person name="Lappartient A."/>
            <person name="Leroch M."/>
            <person name="Levis C."/>
            <person name="Mauceli E."/>
            <person name="Neuveglise C."/>
            <person name="Oeser B."/>
            <person name="Pearson M."/>
            <person name="Poulain J."/>
            <person name="Poussereau N."/>
            <person name="Quesneville H."/>
            <person name="Rascle C."/>
            <person name="Schumacher J."/>
            <person name="Segurens B."/>
            <person name="Sexton A."/>
            <person name="Silva E."/>
            <person name="Sirven C."/>
            <person name="Soanes D.M."/>
            <person name="Talbot N.J."/>
            <person name="Templeton M."/>
            <person name="Yandava C."/>
            <person name="Yarden O."/>
            <person name="Zeng Q."/>
            <person name="Rollins J.A."/>
            <person name="Lebrun M.H."/>
            <person name="Dickman M."/>
        </authorList>
    </citation>
    <scope>NUCLEOTIDE SEQUENCE [LARGE SCALE GENOMIC DNA]</scope>
    <source>
        <strain evidence="6 7">B05.10</strain>
    </source>
</reference>
<gene>
    <name evidence="6" type="ORF">BCIN_14g05580</name>
</gene>
<dbReference type="VEuPathDB" id="FungiDB:Bcin14g05580"/>
<dbReference type="GO" id="GO:0016709">
    <property type="term" value="F:oxidoreductase activity, acting on paired donors, with incorporation or reduction of molecular oxygen, NAD(P)H as one donor, and incorporation of one atom of oxygen"/>
    <property type="evidence" value="ECO:0007669"/>
    <property type="project" value="UniProtKB-ARBA"/>
</dbReference>
<dbReference type="PRINTS" id="PR00420">
    <property type="entry name" value="RNGMNOXGNASE"/>
</dbReference>
<dbReference type="InterPro" id="IPR050641">
    <property type="entry name" value="RIFMO-like"/>
</dbReference>
<dbReference type="OrthoDB" id="2096480at2759"/>
<dbReference type="AlphaFoldDB" id="A0A384K3K0"/>
<evidence type="ECO:0000256" key="1">
    <source>
        <dbReference type="ARBA" id="ARBA00001974"/>
    </source>
</evidence>
<sequence>MSDNFDVVIVGCGPVGLFLACELRLGGLSVLIVERRKAGEMGAGSRACIVHGRTLEIMEARGLLEKMLGLGELTNWWHFGILETRLDYSVFGNETKQNRVLILPQYSTEDILKQRAEKLGVNFIIGTVVESLEPSATSVTVKGTSVDGTSFMVTSKYLVGADGVHSMVQRAAGFDFEKSSIGTNTMITGEVSLGAEVCIPYVVKNDKGVVIAAPLDKARERVRIGAWVASRPNIPASTPLGLEEFNQTLEEASGIDWKCYNPEMLYRFTNATGIVKNYRKGRIFLVGDAAHHHLPAGGQGLNLGLQEAFNLGWKLAAVVRDNAPESLLDTYQTERIDIAKSVVKNTTAQSLLFFANTQPELEMRGTMNKLLSVPEGNRALAWEISGFWITYPKPLDMIAPVGWEALPEELAGKRALDVKIRGPTNEEKWLSEYSTAGKWVQLQFLDRLSGKTPSLPAFDNMTEVVEVKEILEGPGAIYQESGLSEILIRPDSYLGFGKR</sequence>
<reference evidence="6 7" key="3">
    <citation type="journal article" date="2017" name="Mol. Plant Pathol.">
        <title>A gapless genome sequence of the fungus Botrytis cinerea.</title>
        <authorList>
            <person name="Van Kan J.A."/>
            <person name="Stassen J.H."/>
            <person name="Mosbach A."/>
            <person name="Van Der Lee T.A."/>
            <person name="Faino L."/>
            <person name="Farmer A.D."/>
            <person name="Papasotiriou D.G."/>
            <person name="Zhou S."/>
            <person name="Seidl M.F."/>
            <person name="Cottam E."/>
            <person name="Edel D."/>
            <person name="Hahn M."/>
            <person name="Schwartz D.C."/>
            <person name="Dietrich R.A."/>
            <person name="Widdison S."/>
            <person name="Scalliet G."/>
        </authorList>
    </citation>
    <scope>NUCLEOTIDE SEQUENCE [LARGE SCALE GENOMIC DNA]</scope>
    <source>
        <strain evidence="6 7">B05.10</strain>
    </source>
</reference>
<evidence type="ECO:0000256" key="4">
    <source>
        <dbReference type="ARBA" id="ARBA00023002"/>
    </source>
</evidence>
<dbReference type="SUPFAM" id="SSF51905">
    <property type="entry name" value="FAD/NAD(P)-binding domain"/>
    <property type="match status" value="1"/>
</dbReference>
<dbReference type="Gene3D" id="3.50.50.60">
    <property type="entry name" value="FAD/NAD(P)-binding domain"/>
    <property type="match status" value="1"/>
</dbReference>
<dbReference type="Gene3D" id="3.30.70.2450">
    <property type="match status" value="1"/>
</dbReference>
<keyword evidence="2" id="KW-0285">Flavoprotein</keyword>
<dbReference type="PANTHER" id="PTHR43004">
    <property type="entry name" value="TRK SYSTEM POTASSIUM UPTAKE PROTEIN"/>
    <property type="match status" value="1"/>
</dbReference>
<feature type="domain" description="FAD-binding" evidence="5">
    <location>
        <begin position="5"/>
        <end position="346"/>
    </location>
</feature>
<evidence type="ECO:0000313" key="7">
    <source>
        <dbReference type="Proteomes" id="UP000001798"/>
    </source>
</evidence>
<name>A0A384K3K0_BOTFB</name>
<dbReference type="EMBL" id="CP009818">
    <property type="protein sequence ID" value="ATZ57416.1"/>
    <property type="molecule type" value="Genomic_DNA"/>
</dbReference>
<dbReference type="KEGG" id="bfu:BCIN_14g05580"/>
<dbReference type="GeneID" id="36394885"/>
<dbReference type="Proteomes" id="UP000001798">
    <property type="component" value="Chromosome 14"/>
</dbReference>
<dbReference type="InterPro" id="IPR036188">
    <property type="entry name" value="FAD/NAD-bd_sf"/>
</dbReference>
<evidence type="ECO:0000259" key="5">
    <source>
        <dbReference type="Pfam" id="PF01494"/>
    </source>
</evidence>
<evidence type="ECO:0000313" key="6">
    <source>
        <dbReference type="EMBL" id="ATZ57416.1"/>
    </source>
</evidence>
<dbReference type="InterPro" id="IPR002938">
    <property type="entry name" value="FAD-bd"/>
</dbReference>
<evidence type="ECO:0000256" key="2">
    <source>
        <dbReference type="ARBA" id="ARBA00022630"/>
    </source>
</evidence>
<organism evidence="6 7">
    <name type="scientific">Botryotinia fuckeliana (strain B05.10)</name>
    <name type="common">Noble rot fungus</name>
    <name type="synonym">Botrytis cinerea</name>
    <dbReference type="NCBI Taxonomy" id="332648"/>
    <lineage>
        <taxon>Eukaryota</taxon>
        <taxon>Fungi</taxon>
        <taxon>Dikarya</taxon>
        <taxon>Ascomycota</taxon>
        <taxon>Pezizomycotina</taxon>
        <taxon>Leotiomycetes</taxon>
        <taxon>Helotiales</taxon>
        <taxon>Sclerotiniaceae</taxon>
        <taxon>Botrytis</taxon>
    </lineage>
</organism>
<proteinExistence type="predicted"/>
<dbReference type="GO" id="GO:0071949">
    <property type="term" value="F:FAD binding"/>
    <property type="evidence" value="ECO:0007669"/>
    <property type="project" value="InterPro"/>
</dbReference>
<dbReference type="RefSeq" id="XP_024553132.1">
    <property type="nucleotide sequence ID" value="XM_024697317.1"/>
</dbReference>